<dbReference type="PROSITE" id="PS51707">
    <property type="entry name" value="CYTH"/>
    <property type="match status" value="1"/>
</dbReference>
<evidence type="ECO:0000313" key="2">
    <source>
        <dbReference type="EMBL" id="SCZ09437.1"/>
    </source>
</evidence>
<dbReference type="STRING" id="1120976.SAMN03080606_04196"/>
<dbReference type="Proteomes" id="UP000198636">
    <property type="component" value="Unassembled WGS sequence"/>
</dbReference>
<dbReference type="InterPro" id="IPR023577">
    <property type="entry name" value="CYTH_domain"/>
</dbReference>
<feature type="domain" description="CYTH" evidence="1">
    <location>
        <begin position="3"/>
        <end position="203"/>
    </location>
</feature>
<accession>A0A1G5L955</accession>
<dbReference type="OrthoDB" id="1654293at2"/>
<keyword evidence="3" id="KW-1185">Reference proteome</keyword>
<dbReference type="InterPro" id="IPR033469">
    <property type="entry name" value="CYTH-like_dom_sf"/>
</dbReference>
<sequence length="206" mass="24555">MDNTEVEYKVMLDEANYKIILLLSQQYDFKNVTQTNYYFDTTDFLLSRNKTTLRIREIKNTYKATLKIKDVEKTDNNITVSNEYDYCIEKNVFNSIINNEKNILEIVTDLNSVLDGRVKNSDSLKYIGKLTTERIIFKPMDDMKPAELDKNIYCGFIDYELEWELNNYREIPIIEQWLKNINVPYYDCIHSKYGRFIKKLIADKNL</sequence>
<protein>
    <submittedName>
        <fullName evidence="2">Uncharacterized protein YjbK</fullName>
    </submittedName>
</protein>
<dbReference type="RefSeq" id="WP_091547504.1">
    <property type="nucleotide sequence ID" value="NZ_FMUS01000044.1"/>
</dbReference>
<evidence type="ECO:0000313" key="3">
    <source>
        <dbReference type="Proteomes" id="UP000198636"/>
    </source>
</evidence>
<reference evidence="2 3" key="1">
    <citation type="submission" date="2016-10" db="EMBL/GenBank/DDBJ databases">
        <authorList>
            <person name="de Groot N.N."/>
        </authorList>
    </citation>
    <scope>NUCLEOTIDE SEQUENCE [LARGE SCALE GENOMIC DNA]</scope>
    <source>
        <strain evidence="2 3">DSM 18978</strain>
    </source>
</reference>
<name>A0A1G5L955_9FIRM</name>
<dbReference type="AlphaFoldDB" id="A0A1G5L955"/>
<evidence type="ECO:0000259" key="1">
    <source>
        <dbReference type="PROSITE" id="PS51707"/>
    </source>
</evidence>
<dbReference type="Pfam" id="PF01928">
    <property type="entry name" value="CYTH"/>
    <property type="match status" value="1"/>
</dbReference>
<proteinExistence type="predicted"/>
<dbReference type="SMART" id="SM01118">
    <property type="entry name" value="CYTH"/>
    <property type="match status" value="1"/>
</dbReference>
<dbReference type="SUPFAM" id="SSF55154">
    <property type="entry name" value="CYTH-like phosphatases"/>
    <property type="match status" value="1"/>
</dbReference>
<dbReference type="Gene3D" id="2.40.320.10">
    <property type="entry name" value="Hypothetical Protein Pfu-838710-001"/>
    <property type="match status" value="1"/>
</dbReference>
<dbReference type="EMBL" id="FMUS01000044">
    <property type="protein sequence ID" value="SCZ09437.1"/>
    <property type="molecule type" value="Genomic_DNA"/>
</dbReference>
<organism evidence="2 3">
    <name type="scientific">Alkaliphilus peptidifermentans DSM 18978</name>
    <dbReference type="NCBI Taxonomy" id="1120976"/>
    <lineage>
        <taxon>Bacteria</taxon>
        <taxon>Bacillati</taxon>
        <taxon>Bacillota</taxon>
        <taxon>Clostridia</taxon>
        <taxon>Peptostreptococcales</taxon>
        <taxon>Natronincolaceae</taxon>
        <taxon>Alkaliphilus</taxon>
    </lineage>
</organism>
<gene>
    <name evidence="2" type="ORF">SAMN03080606_04196</name>
</gene>